<organism evidence="7 8">
    <name type="scientific">Kluyveromyces dobzhanskii CBS 2104</name>
    <dbReference type="NCBI Taxonomy" id="1427455"/>
    <lineage>
        <taxon>Eukaryota</taxon>
        <taxon>Fungi</taxon>
        <taxon>Dikarya</taxon>
        <taxon>Ascomycota</taxon>
        <taxon>Saccharomycotina</taxon>
        <taxon>Saccharomycetes</taxon>
        <taxon>Saccharomycetales</taxon>
        <taxon>Saccharomycetaceae</taxon>
        <taxon>Kluyveromyces</taxon>
    </lineage>
</organism>
<evidence type="ECO:0000256" key="3">
    <source>
        <dbReference type="ARBA" id="ARBA00023002"/>
    </source>
</evidence>
<dbReference type="EMBL" id="CCBQ010000047">
    <property type="protein sequence ID" value="CDO96612.1"/>
    <property type="molecule type" value="Genomic_DNA"/>
</dbReference>
<evidence type="ECO:0000256" key="5">
    <source>
        <dbReference type="ARBA" id="ARBA00033748"/>
    </source>
</evidence>
<keyword evidence="3" id="KW-0560">Oxidoreductase</keyword>
<dbReference type="PANTHER" id="PTHR30011:SF16">
    <property type="entry name" value="C2H2 FINGER DOMAIN TRANSCRIPTION FACTOR (EUROFUNG)-RELATED"/>
    <property type="match status" value="1"/>
</dbReference>
<comment type="similarity">
    <text evidence="5">Belongs to the NtaA/SnaA/DszA monooxygenase family.</text>
</comment>
<dbReference type="PIRSF" id="PIRSF000337">
    <property type="entry name" value="NTA_MOA"/>
    <property type="match status" value="1"/>
</dbReference>
<keyword evidence="4" id="KW-0503">Monooxygenase</keyword>
<accession>A0A0A8LDX1</accession>
<evidence type="ECO:0000259" key="6">
    <source>
        <dbReference type="Pfam" id="PF00296"/>
    </source>
</evidence>
<comment type="caution">
    <text evidence="7">The sequence shown here is derived from an EMBL/GenBank/DDBJ whole genome shotgun (WGS) entry which is preliminary data.</text>
</comment>
<dbReference type="Gene3D" id="3.20.20.30">
    <property type="entry name" value="Luciferase-like domain"/>
    <property type="match status" value="1"/>
</dbReference>
<evidence type="ECO:0000256" key="4">
    <source>
        <dbReference type="ARBA" id="ARBA00023033"/>
    </source>
</evidence>
<dbReference type="InterPro" id="IPR016215">
    <property type="entry name" value="NTA_MOA"/>
</dbReference>
<evidence type="ECO:0000256" key="2">
    <source>
        <dbReference type="ARBA" id="ARBA00022643"/>
    </source>
</evidence>
<keyword evidence="2" id="KW-0288">FMN</keyword>
<dbReference type="SUPFAM" id="SSF51679">
    <property type="entry name" value="Bacterial luciferase-like"/>
    <property type="match status" value="1"/>
</dbReference>
<gene>
    <name evidence="7" type="ORF">KLDO_g4805</name>
</gene>
<dbReference type="AlphaFoldDB" id="A0A0A8LDX1"/>
<protein>
    <submittedName>
        <fullName evidence="7">WGS project CCBQ000000000 data, contig 00058</fullName>
    </submittedName>
</protein>
<sequence length="512" mass="56972">MTNTFENDNATKRQKTAESVAAGQQKNLIVNAFLMSSPGCQVINSWRNPKDRSSHSPEDPAYWLELGKILENGGFTAVFFADVMGAYDVYRGPGNFSPVAKAGAQWPLPDPSYYIPLLAAVTKRLAFGITISTIAEQPYHLARRLGTLDLITKGRVGWNIVTSYLDSASRNLLNGRNLPDKIERYKQAEEYVNVVFQLFLSSWRDGALKADKESGVFTDPEGLRRINHEGKYYTVPGPGITQPSQQKLPVIIQAGASPKGKELAARNAEIVFLNNPSKESLKASIDSIRSLAENKFDRNPSKLKFLVQVTVIIGETSQEAKEQEARIRALGDDEAAKAMFSGWGGVDLSLFPDDKPLDDLNNSSVVSIIQVWKEAYPHIKVWTKNEIIKLVTVGGSGALFSGTAKEVADTIQEWVEFSSVDGFNFAYTYLPGTFKDIAEKLIPELRLRGLMPNQQELSEVNETGSSFRKQLFGTNELDITHPAHLLRWKKNETKEEFERTLPIALKRLNNEA</sequence>
<dbReference type="GO" id="GO:0004497">
    <property type="term" value="F:monooxygenase activity"/>
    <property type="evidence" value="ECO:0007669"/>
    <property type="project" value="UniProtKB-KW"/>
</dbReference>
<dbReference type="NCBIfam" id="TIGR03860">
    <property type="entry name" value="FMN_nitrolo"/>
    <property type="match status" value="1"/>
</dbReference>
<evidence type="ECO:0000313" key="8">
    <source>
        <dbReference type="Proteomes" id="UP000031516"/>
    </source>
</evidence>
<dbReference type="GO" id="GO:0016705">
    <property type="term" value="F:oxidoreductase activity, acting on paired donors, with incorporation or reduction of molecular oxygen"/>
    <property type="evidence" value="ECO:0007669"/>
    <property type="project" value="InterPro"/>
</dbReference>
<dbReference type="OrthoDB" id="5561043at2759"/>
<keyword evidence="8" id="KW-1185">Reference proteome</keyword>
<proteinExistence type="inferred from homology"/>
<dbReference type="Proteomes" id="UP000031516">
    <property type="component" value="Unassembled WGS sequence"/>
</dbReference>
<reference evidence="7 8" key="1">
    <citation type="submission" date="2014-03" db="EMBL/GenBank/DDBJ databases">
        <title>The genome of Kluyveromyces dobzhanskii.</title>
        <authorList>
            <person name="Nystedt B."/>
            <person name="Astrom S."/>
        </authorList>
    </citation>
    <scope>NUCLEOTIDE SEQUENCE [LARGE SCALE GENOMIC DNA]</scope>
    <source>
        <strain evidence="7 8">CBS 2104</strain>
    </source>
</reference>
<evidence type="ECO:0000256" key="1">
    <source>
        <dbReference type="ARBA" id="ARBA00022630"/>
    </source>
</evidence>
<dbReference type="InterPro" id="IPR036661">
    <property type="entry name" value="Luciferase-like_sf"/>
</dbReference>
<dbReference type="PANTHER" id="PTHR30011">
    <property type="entry name" value="ALKANESULFONATE MONOOXYGENASE-RELATED"/>
    <property type="match status" value="1"/>
</dbReference>
<dbReference type="InterPro" id="IPR051260">
    <property type="entry name" value="Diverse_substr_monoxygenases"/>
</dbReference>
<name>A0A0A8LDX1_9SACH</name>
<dbReference type="Pfam" id="PF00296">
    <property type="entry name" value="Bac_luciferase"/>
    <property type="match status" value="1"/>
</dbReference>
<dbReference type="InterPro" id="IPR011251">
    <property type="entry name" value="Luciferase-like_dom"/>
</dbReference>
<keyword evidence="1" id="KW-0285">Flavoprotein</keyword>
<feature type="domain" description="Luciferase-like" evidence="6">
    <location>
        <begin position="51"/>
        <end position="332"/>
    </location>
</feature>
<evidence type="ECO:0000313" key="7">
    <source>
        <dbReference type="EMBL" id="CDO96612.1"/>
    </source>
</evidence>